<dbReference type="InterPro" id="IPR038056">
    <property type="entry name" value="YjbR-like_sf"/>
</dbReference>
<dbReference type="InterPro" id="IPR058532">
    <property type="entry name" value="YjbR/MT2646/Rv2570-like"/>
</dbReference>
<protein>
    <submittedName>
        <fullName evidence="1">Uncharacterized DUF419 family protein</fullName>
    </submittedName>
</protein>
<name>A0A198FB51_9GAMM</name>
<evidence type="ECO:0000313" key="2">
    <source>
        <dbReference type="Proteomes" id="UP000094023"/>
    </source>
</evidence>
<comment type="caution">
    <text evidence="1">The sequence shown here is derived from an EMBL/GenBank/DDBJ whole genome shotgun (WGS) entry which is preliminary data.</text>
</comment>
<dbReference type="InterPro" id="IPR007351">
    <property type="entry name" value="YjbR"/>
</dbReference>
<dbReference type="AlphaFoldDB" id="A0A198FB51"/>
<dbReference type="STRING" id="1354337.M983_3065"/>
<accession>A0A198FB51</accession>
<organism evidence="1 2">
    <name type="scientific">Proteus myxofaciens ATCC 19692</name>
    <dbReference type="NCBI Taxonomy" id="1354337"/>
    <lineage>
        <taxon>Bacteria</taxon>
        <taxon>Pseudomonadati</taxon>
        <taxon>Pseudomonadota</taxon>
        <taxon>Gammaproteobacteria</taxon>
        <taxon>Enterobacterales</taxon>
        <taxon>Morganellaceae</taxon>
        <taxon>Proteus</taxon>
    </lineage>
</organism>
<dbReference type="OrthoDB" id="3194910at2"/>
<dbReference type="PATRIC" id="fig|1354337.4.peg.3164"/>
<keyword evidence="2" id="KW-1185">Reference proteome</keyword>
<dbReference type="PANTHER" id="PTHR35145:SF1">
    <property type="entry name" value="CYTOPLASMIC PROTEIN"/>
    <property type="match status" value="1"/>
</dbReference>
<dbReference type="EMBL" id="LXEN01000154">
    <property type="protein sequence ID" value="OAT21619.1"/>
    <property type="molecule type" value="Genomic_DNA"/>
</dbReference>
<dbReference type="Gene3D" id="3.90.1150.30">
    <property type="match status" value="1"/>
</dbReference>
<reference evidence="1 2" key="1">
    <citation type="submission" date="2016-04" db="EMBL/GenBank/DDBJ databases">
        <title>ATOL: Assembling a taxonomically balanced genome-scale reconstruction of the evolutionary history of the Enterobacteriaceae.</title>
        <authorList>
            <person name="Plunkett G.III."/>
            <person name="Neeno-Eckwall E.C."/>
            <person name="Glasner J.D."/>
            <person name="Perna N.T."/>
        </authorList>
    </citation>
    <scope>NUCLEOTIDE SEQUENCE [LARGE SCALE GENOMIC DNA]</scope>
    <source>
        <strain evidence="1 2">ATCC 19692</strain>
    </source>
</reference>
<sequence length="120" mass="14128">MNRAELIEYIQNKYTCTAEYLWNKYPNYVVFRHQSNSKWFAIIMDVPSSKLSNDSNDNKEILDIVDVKVAPENIGSLRLQEGFYPAYHMNKEHWVSVLLSKKVSKNEIKLLIDDSYHLTK</sequence>
<gene>
    <name evidence="1" type="ORF">M983_3065</name>
</gene>
<dbReference type="Proteomes" id="UP000094023">
    <property type="component" value="Unassembled WGS sequence"/>
</dbReference>
<dbReference type="SUPFAM" id="SSF142906">
    <property type="entry name" value="YjbR-like"/>
    <property type="match status" value="1"/>
</dbReference>
<evidence type="ECO:0000313" key="1">
    <source>
        <dbReference type="EMBL" id="OAT21619.1"/>
    </source>
</evidence>
<dbReference type="RefSeq" id="WP_066753030.1">
    <property type="nucleotide sequence ID" value="NZ_LXEN01000154.1"/>
</dbReference>
<dbReference type="Pfam" id="PF04237">
    <property type="entry name" value="YjbR"/>
    <property type="match status" value="1"/>
</dbReference>
<proteinExistence type="predicted"/>
<dbReference type="PANTHER" id="PTHR35145">
    <property type="entry name" value="CYTOPLASMIC PROTEIN-RELATED"/>
    <property type="match status" value="1"/>
</dbReference>